<evidence type="ECO:0000256" key="2">
    <source>
        <dbReference type="ARBA" id="ARBA00010992"/>
    </source>
</evidence>
<evidence type="ECO:0000259" key="7">
    <source>
        <dbReference type="PROSITE" id="PS50850"/>
    </source>
</evidence>
<dbReference type="InterPro" id="IPR020846">
    <property type="entry name" value="MFS_dom"/>
</dbReference>
<dbReference type="Proteomes" id="UP000092666">
    <property type="component" value="Unassembled WGS sequence"/>
</dbReference>
<dbReference type="PANTHER" id="PTHR48022">
    <property type="entry name" value="PLASTIDIC GLUCOSE TRANSPORTER 4"/>
    <property type="match status" value="1"/>
</dbReference>
<comment type="similarity">
    <text evidence="2">Belongs to the major facilitator superfamily. Sugar transporter (TC 2.A.1.1) family.</text>
</comment>
<dbReference type="OrthoDB" id="6612291at2759"/>
<dbReference type="InterPro" id="IPR036259">
    <property type="entry name" value="MFS_trans_sf"/>
</dbReference>
<gene>
    <name evidence="8" type="ORF">I316_03019</name>
</gene>
<evidence type="ECO:0000256" key="1">
    <source>
        <dbReference type="ARBA" id="ARBA00004141"/>
    </source>
</evidence>
<feature type="transmembrane region" description="Helical" evidence="6">
    <location>
        <begin position="86"/>
        <end position="111"/>
    </location>
</feature>
<feature type="transmembrane region" description="Helical" evidence="6">
    <location>
        <begin position="150"/>
        <end position="172"/>
    </location>
</feature>
<evidence type="ECO:0000313" key="8">
    <source>
        <dbReference type="EMBL" id="OCF35467.1"/>
    </source>
</evidence>
<dbReference type="InterPro" id="IPR050360">
    <property type="entry name" value="MFS_Sugar_Transporters"/>
</dbReference>
<feature type="transmembrane region" description="Helical" evidence="6">
    <location>
        <begin position="249"/>
        <end position="268"/>
    </location>
</feature>
<sequence>MGTSALQWIFPVMIILGLPFSPESPWYLIRQSRIEASSAVLARLGAKNIEVEVKQLQETIALEDYYAISSSYMDCFRGTNRRRTAIALMVFVLQQIVGVIFVLGFSTYFFQLAGFDVARSFDLGVGVTGIGVVGNLAAMFGVNRFGRRSLFLWGMLGCTVVNLLLGISSFPFTAAARWVQASLTLVFALIYQGTIGPLGYVILSEVPAAKLWSKTVGLGIFLNSICGIIANIVIPYLVNPNEANLGGKVGFIFGGLGSGGCVWTRLYIPETKGKTVAELDQLFEAQVSSRVFDLTSVT</sequence>
<reference evidence="9" key="2">
    <citation type="submission" date="2013-12" db="EMBL/GenBank/DDBJ databases">
        <title>Evolution of pathogenesis and genome organization in the Tremellales.</title>
        <authorList>
            <person name="Cuomo C."/>
            <person name="Litvintseva A."/>
            <person name="Heitman J."/>
            <person name="Chen Y."/>
            <person name="Sun S."/>
            <person name="Springer D."/>
            <person name="Dromer F."/>
            <person name="Young S."/>
            <person name="Zeng Q."/>
            <person name="Chapman S."/>
            <person name="Gujja S."/>
            <person name="Saif S."/>
            <person name="Birren B."/>
        </authorList>
    </citation>
    <scope>NUCLEOTIDE SEQUENCE [LARGE SCALE GENOMIC DNA]</scope>
    <source>
        <strain evidence="9">BCC8398</strain>
    </source>
</reference>
<organism evidence="8 9">
    <name type="scientific">Kwoniella heveanensis BCC8398</name>
    <dbReference type="NCBI Taxonomy" id="1296120"/>
    <lineage>
        <taxon>Eukaryota</taxon>
        <taxon>Fungi</taxon>
        <taxon>Dikarya</taxon>
        <taxon>Basidiomycota</taxon>
        <taxon>Agaricomycotina</taxon>
        <taxon>Tremellomycetes</taxon>
        <taxon>Tremellales</taxon>
        <taxon>Cryptococcaceae</taxon>
        <taxon>Kwoniella</taxon>
    </lineage>
</organism>
<evidence type="ECO:0000256" key="4">
    <source>
        <dbReference type="ARBA" id="ARBA00022989"/>
    </source>
</evidence>
<keyword evidence="9" id="KW-1185">Reference proteome</keyword>
<dbReference type="GO" id="GO:0005351">
    <property type="term" value="F:carbohydrate:proton symporter activity"/>
    <property type="evidence" value="ECO:0007669"/>
    <property type="project" value="TreeGrafter"/>
</dbReference>
<feature type="transmembrane region" description="Helical" evidence="6">
    <location>
        <begin position="6"/>
        <end position="29"/>
    </location>
</feature>
<evidence type="ECO:0000256" key="6">
    <source>
        <dbReference type="SAM" id="Phobius"/>
    </source>
</evidence>
<dbReference type="InterPro" id="IPR005828">
    <property type="entry name" value="MFS_sugar_transport-like"/>
</dbReference>
<reference evidence="8 9" key="1">
    <citation type="submission" date="2013-07" db="EMBL/GenBank/DDBJ databases">
        <title>The Genome Sequence of Cryptococcus heveanensis BCC8398.</title>
        <authorList>
            <consortium name="The Broad Institute Genome Sequencing Platform"/>
            <person name="Cuomo C."/>
            <person name="Litvintseva A."/>
            <person name="Chen Y."/>
            <person name="Heitman J."/>
            <person name="Sun S."/>
            <person name="Springer D."/>
            <person name="Dromer F."/>
            <person name="Young S.K."/>
            <person name="Zeng Q."/>
            <person name="Gargeya S."/>
            <person name="Fitzgerald M."/>
            <person name="Abouelleil A."/>
            <person name="Alvarado L."/>
            <person name="Berlin A.M."/>
            <person name="Chapman S.B."/>
            <person name="Dewar J."/>
            <person name="Goldberg J."/>
            <person name="Griggs A."/>
            <person name="Gujja S."/>
            <person name="Hansen M."/>
            <person name="Howarth C."/>
            <person name="Imamovic A."/>
            <person name="Larimer J."/>
            <person name="McCowan C."/>
            <person name="Murphy C."/>
            <person name="Pearson M."/>
            <person name="Priest M."/>
            <person name="Roberts A."/>
            <person name="Saif S."/>
            <person name="Shea T."/>
            <person name="Sykes S."/>
            <person name="Wortman J."/>
            <person name="Nusbaum C."/>
            <person name="Birren B."/>
        </authorList>
    </citation>
    <scope>NUCLEOTIDE SEQUENCE [LARGE SCALE GENOMIC DNA]</scope>
    <source>
        <strain evidence="8 9">BCC8398</strain>
    </source>
</reference>
<name>A0A1B9GWQ7_9TREE</name>
<protein>
    <recommendedName>
        <fullName evidence="7">Major facilitator superfamily (MFS) profile domain-containing protein</fullName>
    </recommendedName>
</protein>
<evidence type="ECO:0000256" key="5">
    <source>
        <dbReference type="ARBA" id="ARBA00023136"/>
    </source>
</evidence>
<feature type="domain" description="Major facilitator superfamily (MFS) profile" evidence="7">
    <location>
        <begin position="1"/>
        <end position="272"/>
    </location>
</feature>
<dbReference type="EMBL" id="KI669499">
    <property type="protein sequence ID" value="OCF35467.1"/>
    <property type="molecule type" value="Genomic_DNA"/>
</dbReference>
<dbReference type="Gene3D" id="1.20.1250.20">
    <property type="entry name" value="MFS general substrate transporter like domains"/>
    <property type="match status" value="1"/>
</dbReference>
<keyword evidence="4 6" id="KW-1133">Transmembrane helix</keyword>
<dbReference type="SUPFAM" id="SSF103473">
    <property type="entry name" value="MFS general substrate transporter"/>
    <property type="match status" value="1"/>
</dbReference>
<comment type="subcellular location">
    <subcellularLocation>
        <location evidence="1">Membrane</location>
        <topology evidence="1">Multi-pass membrane protein</topology>
    </subcellularLocation>
</comment>
<feature type="transmembrane region" description="Helical" evidence="6">
    <location>
        <begin position="123"/>
        <end position="143"/>
    </location>
</feature>
<dbReference type="GO" id="GO:0016020">
    <property type="term" value="C:membrane"/>
    <property type="evidence" value="ECO:0007669"/>
    <property type="project" value="UniProtKB-SubCell"/>
</dbReference>
<dbReference type="Pfam" id="PF00083">
    <property type="entry name" value="Sugar_tr"/>
    <property type="match status" value="1"/>
</dbReference>
<accession>A0A1B9GWQ7</accession>
<keyword evidence="3 6" id="KW-0812">Transmembrane</keyword>
<evidence type="ECO:0000313" key="9">
    <source>
        <dbReference type="Proteomes" id="UP000092666"/>
    </source>
</evidence>
<dbReference type="PANTHER" id="PTHR48022:SF51">
    <property type="entry name" value="ALPHA-GLUCOSIDE TRANSPORTER, PUTATIVE (AFU_ORTHOLOGUE AFUA_6G11920)-RELATED"/>
    <property type="match status" value="1"/>
</dbReference>
<evidence type="ECO:0000256" key="3">
    <source>
        <dbReference type="ARBA" id="ARBA00022692"/>
    </source>
</evidence>
<proteinExistence type="inferred from homology"/>
<dbReference type="STRING" id="1296120.A0A1B9GWQ7"/>
<dbReference type="PROSITE" id="PS50850">
    <property type="entry name" value="MFS"/>
    <property type="match status" value="1"/>
</dbReference>
<feature type="transmembrane region" description="Helical" evidence="6">
    <location>
        <begin position="215"/>
        <end position="237"/>
    </location>
</feature>
<feature type="transmembrane region" description="Helical" evidence="6">
    <location>
        <begin position="178"/>
        <end position="203"/>
    </location>
</feature>
<keyword evidence="5 6" id="KW-0472">Membrane</keyword>
<dbReference type="AlphaFoldDB" id="A0A1B9GWQ7"/>